<evidence type="ECO:0000256" key="3">
    <source>
        <dbReference type="ARBA" id="ARBA00022692"/>
    </source>
</evidence>
<evidence type="ECO:0000259" key="7">
    <source>
        <dbReference type="PROSITE" id="PS50850"/>
    </source>
</evidence>
<feature type="transmembrane region" description="Helical" evidence="6">
    <location>
        <begin position="165"/>
        <end position="185"/>
    </location>
</feature>
<feature type="transmembrane region" description="Helical" evidence="6">
    <location>
        <begin position="765"/>
        <end position="784"/>
    </location>
</feature>
<feature type="domain" description="Major facilitator superfamily (MFS) profile" evidence="7">
    <location>
        <begin position="393"/>
        <end position="785"/>
    </location>
</feature>
<name>A0A2N4U1K6_9BURK</name>
<dbReference type="Pfam" id="PF07690">
    <property type="entry name" value="MFS_1"/>
    <property type="match status" value="1"/>
</dbReference>
<dbReference type="EMBL" id="PDNW01000015">
    <property type="protein sequence ID" value="PLC48902.1"/>
    <property type="molecule type" value="Genomic_DNA"/>
</dbReference>
<feature type="transmembrane region" description="Helical" evidence="6">
    <location>
        <begin position="432"/>
        <end position="453"/>
    </location>
</feature>
<feature type="transmembrane region" description="Helical" evidence="6">
    <location>
        <begin position="398"/>
        <end position="420"/>
    </location>
</feature>
<keyword evidence="3 6" id="KW-0812">Transmembrane</keyword>
<evidence type="ECO:0000313" key="9">
    <source>
        <dbReference type="Proteomes" id="UP000234190"/>
    </source>
</evidence>
<organism evidence="8 9">
    <name type="scientific">Pollutimonas subterranea</name>
    <dbReference type="NCBI Taxonomy" id="2045210"/>
    <lineage>
        <taxon>Bacteria</taxon>
        <taxon>Pseudomonadati</taxon>
        <taxon>Pseudomonadota</taxon>
        <taxon>Betaproteobacteria</taxon>
        <taxon>Burkholderiales</taxon>
        <taxon>Alcaligenaceae</taxon>
        <taxon>Pollutimonas</taxon>
    </lineage>
</organism>
<keyword evidence="4 6" id="KW-1133">Transmembrane helix</keyword>
<feature type="transmembrane region" description="Helical" evidence="6">
    <location>
        <begin position="605"/>
        <end position="627"/>
    </location>
</feature>
<keyword evidence="2" id="KW-1003">Cell membrane</keyword>
<dbReference type="PANTHER" id="PTHR43124:SF3">
    <property type="entry name" value="CHLORAMPHENICOL EFFLUX PUMP RV0191"/>
    <property type="match status" value="1"/>
</dbReference>
<dbReference type="PANTHER" id="PTHR43124">
    <property type="entry name" value="PURINE EFFLUX PUMP PBUE"/>
    <property type="match status" value="1"/>
</dbReference>
<accession>A0A2N4U1K6</accession>
<dbReference type="Proteomes" id="UP000234190">
    <property type="component" value="Unassembled WGS sequence"/>
</dbReference>
<evidence type="ECO:0000256" key="4">
    <source>
        <dbReference type="ARBA" id="ARBA00022989"/>
    </source>
</evidence>
<evidence type="ECO:0000313" key="8">
    <source>
        <dbReference type="EMBL" id="PLC48902.1"/>
    </source>
</evidence>
<feature type="transmembrane region" description="Helical" evidence="6">
    <location>
        <begin position="523"/>
        <end position="544"/>
    </location>
</feature>
<dbReference type="OrthoDB" id="1679175at2"/>
<dbReference type="GO" id="GO:0022857">
    <property type="term" value="F:transmembrane transporter activity"/>
    <property type="evidence" value="ECO:0007669"/>
    <property type="project" value="InterPro"/>
</dbReference>
<dbReference type="Gene3D" id="1.20.1250.20">
    <property type="entry name" value="MFS general substrate transporter like domains"/>
    <property type="match status" value="1"/>
</dbReference>
<dbReference type="InterPro" id="IPR050189">
    <property type="entry name" value="MFS_Efflux_Transporters"/>
</dbReference>
<evidence type="ECO:0000256" key="2">
    <source>
        <dbReference type="ARBA" id="ARBA00022475"/>
    </source>
</evidence>
<dbReference type="SUPFAM" id="SSF103473">
    <property type="entry name" value="MFS general substrate transporter"/>
    <property type="match status" value="1"/>
</dbReference>
<dbReference type="InterPro" id="IPR036259">
    <property type="entry name" value="MFS_trans_sf"/>
</dbReference>
<evidence type="ECO:0000256" key="1">
    <source>
        <dbReference type="ARBA" id="ARBA00004651"/>
    </source>
</evidence>
<reference evidence="8 9" key="1">
    <citation type="submission" date="2017-10" db="EMBL/GenBank/DDBJ databases">
        <title>Two draft genome sequences of Pusillimonas sp. strains isolated from a nitrate- and radionuclide-contaminated groundwater in Russia.</title>
        <authorList>
            <person name="Grouzdev D.S."/>
            <person name="Tourova T.P."/>
            <person name="Goeva M.A."/>
            <person name="Babich T.L."/>
            <person name="Sokolova D.S."/>
            <person name="Abdullin R."/>
            <person name="Poltaraus A.B."/>
            <person name="Toshchakov S.V."/>
            <person name="Nazina T.N."/>
        </authorList>
    </citation>
    <scope>NUCLEOTIDE SEQUENCE [LARGE SCALE GENOMIC DNA]</scope>
    <source>
        <strain evidence="8 9">JR1/69-3-13</strain>
    </source>
</reference>
<comment type="caution">
    <text evidence="8">The sequence shown here is derived from an EMBL/GenBank/DDBJ whole genome shotgun (WGS) entry which is preliminary data.</text>
</comment>
<gene>
    <name evidence="8" type="ORF">CR159_16040</name>
</gene>
<protein>
    <submittedName>
        <fullName evidence="8">MFS transporter</fullName>
    </submittedName>
</protein>
<dbReference type="GO" id="GO:0005886">
    <property type="term" value="C:plasma membrane"/>
    <property type="evidence" value="ECO:0007669"/>
    <property type="project" value="UniProtKB-SubCell"/>
</dbReference>
<feature type="transmembrane region" description="Helical" evidence="6">
    <location>
        <begin position="489"/>
        <end position="511"/>
    </location>
</feature>
<feature type="transmembrane region" description="Helical" evidence="6">
    <location>
        <begin position="345"/>
        <end position="366"/>
    </location>
</feature>
<feature type="transmembrane region" description="Helical" evidence="6">
    <location>
        <begin position="550"/>
        <end position="573"/>
    </location>
</feature>
<keyword evidence="5 6" id="KW-0472">Membrane</keyword>
<keyword evidence="9" id="KW-1185">Reference proteome</keyword>
<dbReference type="AlphaFoldDB" id="A0A2N4U1K6"/>
<feature type="transmembrane region" description="Helical" evidence="6">
    <location>
        <begin position="465"/>
        <end position="483"/>
    </location>
</feature>
<proteinExistence type="predicted"/>
<dbReference type="PROSITE" id="PS50850">
    <property type="entry name" value="MFS"/>
    <property type="match status" value="1"/>
</dbReference>
<feature type="transmembrane region" description="Helical" evidence="6">
    <location>
        <begin position="639"/>
        <end position="659"/>
    </location>
</feature>
<evidence type="ECO:0000256" key="6">
    <source>
        <dbReference type="SAM" id="Phobius"/>
    </source>
</evidence>
<dbReference type="InterPro" id="IPR011701">
    <property type="entry name" value="MFS"/>
</dbReference>
<feature type="transmembrane region" description="Helical" evidence="6">
    <location>
        <begin position="197"/>
        <end position="215"/>
    </location>
</feature>
<evidence type="ECO:0000256" key="5">
    <source>
        <dbReference type="ARBA" id="ARBA00023136"/>
    </source>
</evidence>
<comment type="subcellular location">
    <subcellularLocation>
        <location evidence="1">Cell membrane</location>
        <topology evidence="1">Multi-pass membrane protein</topology>
    </subcellularLocation>
</comment>
<dbReference type="RefSeq" id="WP_102075035.1">
    <property type="nucleotide sequence ID" value="NZ_PDNW01000015.1"/>
</dbReference>
<sequence length="796" mass="83031">MRDILLACMVVLLLAQGLIGALSLSALNRLVSDNTAERVGLMARQTSAQIQTGLDLGKPLPQFFGLSQLLADLQVRVPDMLGASVVLADGRVIATLAQAPTPGPLLDLLSSGPQRSATVQRREGKALQLALPLGEGGGRITGALVLQVQAGNAGDSALLLENLRVLAVTTLGAALLLVLTFRYGLPLHRVAAASKARMVAPLLVLLLAQGLYAAYTIQTFRDVWVSVSRDNTRMLGEGLRHDLNRVLGYGIEPERLAGVERPMMRLARSFPLIKELQLQDADGRVLVRADAKGLLPGLADADIASENILVFPLQAAGTGPVLARLDVMLDQDLIAAGVRERIMDAATVAVVALVAAIELLLLLTLLMDRAFAVRKQTATGETQGLDDLSGVGQVVRPVMFGFLFALALPLSFLPILARTLLPDGGNGPAAEFLMALPIAAEMGCGLMTALLAGRLTDRRGWQTPVLAGVLVSVLGNLACAGVDTLPGLVLARGLVGLGYGLAWMGLQGFIVTRSPAAYRGRNMATVIAGLFAGHLSGAAVGAMLMQQLGFAAVFYIGAALLCLPLVGVLTLMWPYRQLSAQAVSSRAGKSWTALRRLLLTRDFGLLLLGCVIPFSIAQVGLLTYALPLYLEAYGATASSVGRVLMLYGLFVIYIGPYMGRVADQSASKKHWIVAGGLIGSAGLLSLYFASGLLAAAAAVVLLALASCFAGGAQAAYMLDLKAVQDYGAAGATSVMRAADKFGQMLGPLLVGGLFASMGISGGLVVTGGIYLIATLAFLVFAPGLRQRPQAAVAPVL</sequence>
<dbReference type="InterPro" id="IPR020846">
    <property type="entry name" value="MFS_dom"/>
</dbReference>